<evidence type="ECO:0000313" key="1">
    <source>
        <dbReference type="EMBL" id="KAF9066129.1"/>
    </source>
</evidence>
<comment type="caution">
    <text evidence="1">The sequence shown here is derived from an EMBL/GenBank/DDBJ whole genome shotgun (WGS) entry which is preliminary data.</text>
</comment>
<dbReference type="Gene3D" id="3.30.70.100">
    <property type="match status" value="2"/>
</dbReference>
<evidence type="ECO:0000313" key="2">
    <source>
        <dbReference type="Proteomes" id="UP000772434"/>
    </source>
</evidence>
<proteinExistence type="predicted"/>
<dbReference type="Proteomes" id="UP000772434">
    <property type="component" value="Unassembled WGS sequence"/>
</dbReference>
<protein>
    <recommendedName>
        <fullName evidence="3">ABM domain-containing protein</fullName>
    </recommendedName>
</protein>
<reference evidence="1" key="1">
    <citation type="submission" date="2020-11" db="EMBL/GenBank/DDBJ databases">
        <authorList>
            <consortium name="DOE Joint Genome Institute"/>
            <person name="Ahrendt S."/>
            <person name="Riley R."/>
            <person name="Andreopoulos W."/>
            <person name="Labutti K."/>
            <person name="Pangilinan J."/>
            <person name="Ruiz-Duenas F.J."/>
            <person name="Barrasa J.M."/>
            <person name="Sanchez-Garcia M."/>
            <person name="Camarero S."/>
            <person name="Miyauchi S."/>
            <person name="Serrano A."/>
            <person name="Linde D."/>
            <person name="Babiker R."/>
            <person name="Drula E."/>
            <person name="Ayuso-Fernandez I."/>
            <person name="Pacheco R."/>
            <person name="Padilla G."/>
            <person name="Ferreira P."/>
            <person name="Barriuso J."/>
            <person name="Kellner H."/>
            <person name="Castanera R."/>
            <person name="Alfaro M."/>
            <person name="Ramirez L."/>
            <person name="Pisabarro A.G."/>
            <person name="Kuo A."/>
            <person name="Tritt A."/>
            <person name="Lipzen A."/>
            <person name="He G."/>
            <person name="Yan M."/>
            <person name="Ng V."/>
            <person name="Cullen D."/>
            <person name="Martin F."/>
            <person name="Rosso M.-N."/>
            <person name="Henrissat B."/>
            <person name="Hibbett D."/>
            <person name="Martinez A.T."/>
            <person name="Grigoriev I.V."/>
        </authorList>
    </citation>
    <scope>NUCLEOTIDE SEQUENCE</scope>
    <source>
        <strain evidence="1">AH 40177</strain>
    </source>
</reference>
<organism evidence="1 2">
    <name type="scientific">Rhodocollybia butyracea</name>
    <dbReference type="NCBI Taxonomy" id="206335"/>
    <lineage>
        <taxon>Eukaryota</taxon>
        <taxon>Fungi</taxon>
        <taxon>Dikarya</taxon>
        <taxon>Basidiomycota</taxon>
        <taxon>Agaricomycotina</taxon>
        <taxon>Agaricomycetes</taxon>
        <taxon>Agaricomycetidae</taxon>
        <taxon>Agaricales</taxon>
        <taxon>Marasmiineae</taxon>
        <taxon>Omphalotaceae</taxon>
        <taxon>Rhodocollybia</taxon>
    </lineage>
</organism>
<gene>
    <name evidence="1" type="ORF">BDP27DRAFT_1330996</name>
</gene>
<dbReference type="SUPFAM" id="SSF54909">
    <property type="entry name" value="Dimeric alpha+beta barrel"/>
    <property type="match status" value="1"/>
</dbReference>
<evidence type="ECO:0008006" key="3">
    <source>
        <dbReference type="Google" id="ProtNLM"/>
    </source>
</evidence>
<dbReference type="OrthoDB" id="3830579at2759"/>
<accession>A0A9P5PMV8</accession>
<keyword evidence="2" id="KW-1185">Reference proteome</keyword>
<sequence length="204" mass="21829">MSTGSKVIQCTYFDASDSFINNRNHFSEGLAMIAGVDGHISSYWGLQASEEGANKGYVISSWESVEHYKRFVGTDKYTDGLATLKSAAAGDLRRTQFAGVVGHPVPAMNAEVTEVVLVKPNAGVTGAQIKEAVYKLEAIFDNNGHPAALGESVDKEGLYIIFVGWPSVAESRSTVKSEPFASAIAEFTALASLEITHAVLDKHT</sequence>
<dbReference type="InterPro" id="IPR011008">
    <property type="entry name" value="Dimeric_a/b-barrel"/>
</dbReference>
<name>A0A9P5PMV8_9AGAR</name>
<dbReference type="EMBL" id="JADNRY010000092">
    <property type="protein sequence ID" value="KAF9066129.1"/>
    <property type="molecule type" value="Genomic_DNA"/>
</dbReference>
<dbReference type="AlphaFoldDB" id="A0A9P5PMV8"/>